<evidence type="ECO:0000313" key="2">
    <source>
        <dbReference type="EMBL" id="MBB5337163.1"/>
    </source>
</evidence>
<keyword evidence="1" id="KW-0472">Membrane</keyword>
<gene>
    <name evidence="2" type="ORF">HNR32_002320</name>
</gene>
<comment type="caution">
    <text evidence="2">The sequence shown here is derived from an EMBL/GenBank/DDBJ whole genome shotgun (WGS) entry which is preliminary data.</text>
</comment>
<dbReference type="Pfam" id="PF05656">
    <property type="entry name" value="DUF805"/>
    <property type="match status" value="1"/>
</dbReference>
<dbReference type="EMBL" id="JACHFH010000036">
    <property type="protein sequence ID" value="MBB5337163.1"/>
    <property type="molecule type" value="Genomic_DNA"/>
</dbReference>
<accession>A0A840UW98</accession>
<proteinExistence type="predicted"/>
<dbReference type="RefSeq" id="WP_183862753.1">
    <property type="nucleotide sequence ID" value="NZ_JACHFH010000036.1"/>
</dbReference>
<protein>
    <submittedName>
        <fullName evidence="2">Uncharacterized membrane protein YhaH (DUF805 family)</fullName>
    </submittedName>
</protein>
<feature type="transmembrane region" description="Helical" evidence="1">
    <location>
        <begin position="33"/>
        <end position="59"/>
    </location>
</feature>
<keyword evidence="1" id="KW-1133">Transmembrane helix</keyword>
<organism evidence="2 3">
    <name type="scientific">Pectinatus brassicae</name>
    <dbReference type="NCBI Taxonomy" id="862415"/>
    <lineage>
        <taxon>Bacteria</taxon>
        <taxon>Bacillati</taxon>
        <taxon>Bacillota</taxon>
        <taxon>Negativicutes</taxon>
        <taxon>Selenomonadales</taxon>
        <taxon>Selenomonadaceae</taxon>
        <taxon>Pectinatus</taxon>
    </lineage>
</organism>
<evidence type="ECO:0000256" key="1">
    <source>
        <dbReference type="SAM" id="Phobius"/>
    </source>
</evidence>
<dbReference type="GO" id="GO:0005886">
    <property type="term" value="C:plasma membrane"/>
    <property type="evidence" value="ECO:0007669"/>
    <property type="project" value="TreeGrafter"/>
</dbReference>
<dbReference type="PANTHER" id="PTHR34980:SF2">
    <property type="entry name" value="INNER MEMBRANE PROTEIN YHAH-RELATED"/>
    <property type="match status" value="1"/>
</dbReference>
<dbReference type="InterPro" id="IPR008523">
    <property type="entry name" value="DUF805"/>
</dbReference>
<name>A0A840UW98_9FIRM</name>
<keyword evidence="1" id="KW-0812">Transmembrane</keyword>
<feature type="transmembrane region" description="Helical" evidence="1">
    <location>
        <begin position="100"/>
        <end position="121"/>
    </location>
</feature>
<reference evidence="2 3" key="1">
    <citation type="submission" date="2020-08" db="EMBL/GenBank/DDBJ databases">
        <title>Genomic Encyclopedia of Type Strains, Phase IV (KMG-IV): sequencing the most valuable type-strain genomes for metagenomic binning, comparative biology and taxonomic classification.</title>
        <authorList>
            <person name="Goeker M."/>
        </authorList>
    </citation>
    <scope>NUCLEOTIDE SEQUENCE [LARGE SCALE GENOMIC DNA]</scope>
    <source>
        <strain evidence="2 3">DSM 24661</strain>
    </source>
</reference>
<dbReference type="Proteomes" id="UP000559117">
    <property type="component" value="Unassembled WGS sequence"/>
</dbReference>
<dbReference type="AlphaFoldDB" id="A0A840UW98"/>
<evidence type="ECO:0000313" key="3">
    <source>
        <dbReference type="Proteomes" id="UP000559117"/>
    </source>
</evidence>
<sequence>MEEKVKPLNLVDAWHRLKTKLFKFSGRSSRSEYWLGILILYIIGMALEFIYIIACAALAELEMMTLVIIVTVLLVIIALIITVVGFALNVRRLHDMGKSGWWQLISCIPLIGSIVLLYYLVQPSQDDNKYGLQPAETK</sequence>
<keyword evidence="3" id="KW-1185">Reference proteome</keyword>
<feature type="transmembrane region" description="Helical" evidence="1">
    <location>
        <begin position="65"/>
        <end position="88"/>
    </location>
</feature>
<dbReference type="PANTHER" id="PTHR34980">
    <property type="entry name" value="INNER MEMBRANE PROTEIN-RELATED-RELATED"/>
    <property type="match status" value="1"/>
</dbReference>